<dbReference type="Pfam" id="PF01844">
    <property type="entry name" value="HNH"/>
    <property type="match status" value="1"/>
</dbReference>
<dbReference type="EMBL" id="BARU01028505">
    <property type="protein sequence ID" value="GAH71423.1"/>
    <property type="molecule type" value="Genomic_DNA"/>
</dbReference>
<proteinExistence type="predicted"/>
<evidence type="ECO:0000313" key="3">
    <source>
        <dbReference type="EMBL" id="GAH71423.1"/>
    </source>
</evidence>
<evidence type="ECO:0000259" key="2">
    <source>
        <dbReference type="SMART" id="SM00507"/>
    </source>
</evidence>
<sequence length="205" mass="24118">MSAPKDPEKCKLWKENLSKSKTGEKNPFYGKHLSQKHKDKISKANSGEKHPMFGKKNPIVAELNKQRIGEKHPMFGKEGVGKGKKRPDLAKRMRGEKHPAYIDGRSYEPYSSEFMKIRRNGEIRRRDGYRCQKCGRFEIEISRKLSIHHIDYNKKNCLPENLISLCYKCNAEVNTNRKKWIKYFQKKMRKIEKGYNQSQLCLARL</sequence>
<dbReference type="CDD" id="cd00085">
    <property type="entry name" value="HNHc"/>
    <property type="match status" value="1"/>
</dbReference>
<comment type="caution">
    <text evidence="3">The sequence shown here is derived from an EMBL/GenBank/DDBJ whole genome shotgun (WGS) entry which is preliminary data.</text>
</comment>
<dbReference type="GO" id="GO:0003677">
    <property type="term" value="F:DNA binding"/>
    <property type="evidence" value="ECO:0007669"/>
    <property type="project" value="InterPro"/>
</dbReference>
<dbReference type="InterPro" id="IPR002711">
    <property type="entry name" value="HNH"/>
</dbReference>
<dbReference type="AlphaFoldDB" id="X1JNQ9"/>
<reference evidence="3" key="1">
    <citation type="journal article" date="2014" name="Front. Microbiol.">
        <title>High frequency of phylogenetically diverse reductive dehalogenase-homologous genes in deep subseafloor sedimentary metagenomes.</title>
        <authorList>
            <person name="Kawai M."/>
            <person name="Futagami T."/>
            <person name="Toyoda A."/>
            <person name="Takaki Y."/>
            <person name="Nishi S."/>
            <person name="Hori S."/>
            <person name="Arai W."/>
            <person name="Tsubouchi T."/>
            <person name="Morono Y."/>
            <person name="Uchiyama I."/>
            <person name="Ito T."/>
            <person name="Fujiyama A."/>
            <person name="Inagaki F."/>
            <person name="Takami H."/>
        </authorList>
    </citation>
    <scope>NUCLEOTIDE SEQUENCE</scope>
    <source>
        <strain evidence="3">Expedition CK06-06</strain>
    </source>
</reference>
<dbReference type="GO" id="GO:0008270">
    <property type="term" value="F:zinc ion binding"/>
    <property type="evidence" value="ECO:0007669"/>
    <property type="project" value="InterPro"/>
</dbReference>
<dbReference type="SMART" id="SM00507">
    <property type="entry name" value="HNHc"/>
    <property type="match status" value="1"/>
</dbReference>
<name>X1JNQ9_9ZZZZ</name>
<accession>X1JNQ9</accession>
<dbReference type="InterPro" id="IPR003611">
    <property type="entry name" value="NUMOD3"/>
</dbReference>
<dbReference type="Gene3D" id="1.10.30.50">
    <property type="match status" value="1"/>
</dbReference>
<feature type="compositionally biased region" description="Basic and acidic residues" evidence="1">
    <location>
        <begin position="1"/>
        <end position="24"/>
    </location>
</feature>
<organism evidence="3">
    <name type="scientific">marine sediment metagenome</name>
    <dbReference type="NCBI Taxonomy" id="412755"/>
    <lineage>
        <taxon>unclassified sequences</taxon>
        <taxon>metagenomes</taxon>
        <taxon>ecological metagenomes</taxon>
    </lineage>
</organism>
<protein>
    <recommendedName>
        <fullName evidence="2">HNH nuclease domain-containing protein</fullName>
    </recommendedName>
</protein>
<feature type="domain" description="HNH nuclease" evidence="2">
    <location>
        <begin position="118"/>
        <end position="171"/>
    </location>
</feature>
<dbReference type="InterPro" id="IPR003615">
    <property type="entry name" value="HNH_nuc"/>
</dbReference>
<dbReference type="SUPFAM" id="SSF64496">
    <property type="entry name" value="DNA-binding domain of intron-encoded endonucleases"/>
    <property type="match status" value="1"/>
</dbReference>
<gene>
    <name evidence="3" type="ORF">S03H2_45490</name>
</gene>
<evidence type="ECO:0000256" key="1">
    <source>
        <dbReference type="SAM" id="MobiDB-lite"/>
    </source>
</evidence>
<feature type="region of interest" description="Disordered" evidence="1">
    <location>
        <begin position="1"/>
        <end position="56"/>
    </location>
</feature>
<dbReference type="GO" id="GO:0004519">
    <property type="term" value="F:endonuclease activity"/>
    <property type="evidence" value="ECO:0007669"/>
    <property type="project" value="InterPro"/>
</dbReference>
<dbReference type="Pfam" id="PF07460">
    <property type="entry name" value="NUMOD3"/>
    <property type="match status" value="1"/>
</dbReference>